<keyword evidence="4 6" id="KW-0289">Folate biosynthesis</keyword>
<accession>A0ABW5YA82</accession>
<dbReference type="EC" id="4.1.2.25" evidence="6"/>
<evidence type="ECO:0000256" key="6">
    <source>
        <dbReference type="RuleBase" id="RU362079"/>
    </source>
</evidence>
<protein>
    <recommendedName>
        <fullName evidence="6">7,8-dihydroneopterin aldolase</fullName>
        <ecNumber evidence="6">4.1.2.25</ecNumber>
    </recommendedName>
</protein>
<dbReference type="Proteomes" id="UP001597557">
    <property type="component" value="Unassembled WGS sequence"/>
</dbReference>
<keyword evidence="9" id="KW-1185">Reference proteome</keyword>
<evidence type="ECO:0000256" key="2">
    <source>
        <dbReference type="ARBA" id="ARBA00005013"/>
    </source>
</evidence>
<comment type="function">
    <text evidence="6">Catalyzes the conversion of 7,8-dihydroneopterin to 6-hydroxymethyl-7,8-dihydropterin.</text>
</comment>
<evidence type="ECO:0000313" key="8">
    <source>
        <dbReference type="EMBL" id="MFD2872208.1"/>
    </source>
</evidence>
<dbReference type="PANTHER" id="PTHR42844">
    <property type="entry name" value="DIHYDRONEOPTERIN ALDOLASE 1-RELATED"/>
    <property type="match status" value="1"/>
</dbReference>
<proteinExistence type="inferred from homology"/>
<comment type="similarity">
    <text evidence="3 6">Belongs to the DHNA family.</text>
</comment>
<dbReference type="InterPro" id="IPR006156">
    <property type="entry name" value="Dihydroneopterin_aldolase"/>
</dbReference>
<comment type="pathway">
    <text evidence="2 6">Cofactor biosynthesis; tetrahydrofolate biosynthesis; 2-amino-4-hydroxy-6-hydroxymethyl-7,8-dihydropteridine diphosphate from 7,8-dihydroneopterin triphosphate: step 3/4.</text>
</comment>
<dbReference type="InterPro" id="IPR043133">
    <property type="entry name" value="GTP-CH-I_C/QueF"/>
</dbReference>
<evidence type="ECO:0000256" key="1">
    <source>
        <dbReference type="ARBA" id="ARBA00001353"/>
    </source>
</evidence>
<feature type="domain" description="Dihydroneopterin aldolase/epimerase" evidence="7">
    <location>
        <begin position="3"/>
        <end position="115"/>
    </location>
</feature>
<dbReference type="Pfam" id="PF02152">
    <property type="entry name" value="FolB"/>
    <property type="match status" value="1"/>
</dbReference>
<dbReference type="Gene3D" id="3.30.1130.10">
    <property type="match status" value="1"/>
</dbReference>
<evidence type="ECO:0000256" key="5">
    <source>
        <dbReference type="ARBA" id="ARBA00023239"/>
    </source>
</evidence>
<dbReference type="PANTHER" id="PTHR42844:SF1">
    <property type="entry name" value="DIHYDRONEOPTERIN ALDOLASE 1-RELATED"/>
    <property type="match status" value="1"/>
</dbReference>
<comment type="catalytic activity">
    <reaction evidence="1 6">
        <text>7,8-dihydroneopterin = 6-hydroxymethyl-7,8-dihydropterin + glycolaldehyde</text>
        <dbReference type="Rhea" id="RHEA:10540"/>
        <dbReference type="ChEBI" id="CHEBI:17001"/>
        <dbReference type="ChEBI" id="CHEBI:17071"/>
        <dbReference type="ChEBI" id="CHEBI:44841"/>
        <dbReference type="EC" id="4.1.2.25"/>
    </reaction>
</comment>
<organism evidence="8 9">
    <name type="scientific">Mucilaginibacter ximonensis</name>
    <dbReference type="NCBI Taxonomy" id="538021"/>
    <lineage>
        <taxon>Bacteria</taxon>
        <taxon>Pseudomonadati</taxon>
        <taxon>Bacteroidota</taxon>
        <taxon>Sphingobacteriia</taxon>
        <taxon>Sphingobacteriales</taxon>
        <taxon>Sphingobacteriaceae</taxon>
        <taxon>Mucilaginibacter</taxon>
    </lineage>
</organism>
<dbReference type="InterPro" id="IPR006157">
    <property type="entry name" value="FolB_dom"/>
</dbReference>
<dbReference type="SMART" id="SM00905">
    <property type="entry name" value="FolB"/>
    <property type="match status" value="1"/>
</dbReference>
<sequence length="117" mass="13412">MIIALHGVEFFAYHGFYPEEQKLGCYFTVDIEVDFIPVGDISEDNLDNTVNYEKLYEIACEEMKIARKLIETVAQNIMDGIVKQYSFVNTIKLTIHKLNPPLGLKTKSSSVTLTYRK</sequence>
<comment type="caution">
    <text evidence="8">The sequence shown here is derived from an EMBL/GenBank/DDBJ whole genome shotgun (WGS) entry which is preliminary data.</text>
</comment>
<dbReference type="NCBIfam" id="TIGR00526">
    <property type="entry name" value="folB_dom"/>
    <property type="match status" value="1"/>
</dbReference>
<evidence type="ECO:0000313" key="9">
    <source>
        <dbReference type="Proteomes" id="UP001597557"/>
    </source>
</evidence>
<evidence type="ECO:0000256" key="3">
    <source>
        <dbReference type="ARBA" id="ARBA00005708"/>
    </source>
</evidence>
<dbReference type="GO" id="GO:0004150">
    <property type="term" value="F:dihydroneopterin aldolase activity"/>
    <property type="evidence" value="ECO:0007669"/>
    <property type="project" value="UniProtKB-EC"/>
</dbReference>
<reference evidence="9" key="1">
    <citation type="journal article" date="2019" name="Int. J. Syst. Evol. Microbiol.">
        <title>The Global Catalogue of Microorganisms (GCM) 10K type strain sequencing project: providing services to taxonomists for standard genome sequencing and annotation.</title>
        <authorList>
            <consortium name="The Broad Institute Genomics Platform"/>
            <consortium name="The Broad Institute Genome Sequencing Center for Infectious Disease"/>
            <person name="Wu L."/>
            <person name="Ma J."/>
        </authorList>
    </citation>
    <scope>NUCLEOTIDE SEQUENCE [LARGE SCALE GENOMIC DNA]</scope>
    <source>
        <strain evidence="9">KCTC 22437</strain>
    </source>
</reference>
<name>A0ABW5YA82_9SPHI</name>
<dbReference type="SUPFAM" id="SSF55620">
    <property type="entry name" value="Tetrahydrobiopterin biosynthesis enzymes-like"/>
    <property type="match status" value="1"/>
</dbReference>
<dbReference type="RefSeq" id="WP_377183630.1">
    <property type="nucleotide sequence ID" value="NZ_JBHUPD010000001.1"/>
</dbReference>
<keyword evidence="5 6" id="KW-0456">Lyase</keyword>
<gene>
    <name evidence="8" type="primary">folB</name>
    <name evidence="8" type="ORF">ACFS5N_07005</name>
</gene>
<dbReference type="NCBIfam" id="TIGR00525">
    <property type="entry name" value="folB"/>
    <property type="match status" value="1"/>
</dbReference>
<evidence type="ECO:0000259" key="7">
    <source>
        <dbReference type="SMART" id="SM00905"/>
    </source>
</evidence>
<dbReference type="EMBL" id="JBHUPD010000001">
    <property type="protein sequence ID" value="MFD2872208.1"/>
    <property type="molecule type" value="Genomic_DNA"/>
</dbReference>
<evidence type="ECO:0000256" key="4">
    <source>
        <dbReference type="ARBA" id="ARBA00022909"/>
    </source>
</evidence>